<feature type="chain" id="PRO_5035292161" evidence="1">
    <location>
        <begin position="27"/>
        <end position="261"/>
    </location>
</feature>
<evidence type="ECO:0000313" key="2">
    <source>
        <dbReference type="EMBL" id="QTD51753.1"/>
    </source>
</evidence>
<dbReference type="Proteomes" id="UP000663929">
    <property type="component" value="Chromosome"/>
</dbReference>
<evidence type="ECO:0000313" key="3">
    <source>
        <dbReference type="Proteomes" id="UP000663929"/>
    </source>
</evidence>
<dbReference type="RefSeq" id="WP_237381875.1">
    <property type="nucleotide sequence ID" value="NZ_CP071793.1"/>
</dbReference>
<evidence type="ECO:0000256" key="1">
    <source>
        <dbReference type="SAM" id="SignalP"/>
    </source>
</evidence>
<feature type="signal peptide" evidence="1">
    <location>
        <begin position="1"/>
        <end position="26"/>
    </location>
</feature>
<protein>
    <submittedName>
        <fullName evidence="2">Uncharacterized protein</fullName>
    </submittedName>
</protein>
<dbReference type="KEGG" id="scor:J3U87_04725"/>
<dbReference type="AlphaFoldDB" id="A0A8A4TQD5"/>
<gene>
    <name evidence="2" type="ORF">J3U87_04725</name>
</gene>
<keyword evidence="1" id="KW-0732">Signal</keyword>
<name>A0A8A4TQD5_SULCO</name>
<proteinExistence type="predicted"/>
<accession>A0A8A4TQD5</accession>
<sequence>MFELKALKPLALVLATVMFLFVPLCAQEDEEECDQEPDTRVFSASFNSGDCVWINRYPPNKIKHPYWIMEPGWQVVLEGDDDGEEVRLEMTVLDEIVVVDGVHTRVIEEREFIDGELYEVSRNFFAICSRTNDIYYFGEDVDFYEDGEIVGHEGAWRAGVDGAVAGIIMPGTPMMGARFFQEIAPDAAEDRAEIVHIGSVEVGDMTFDDAVEFLETSPLDGPCETSIKYFAHDIGMVRDDDLELVESGYVFRVDPDLPLKR</sequence>
<reference evidence="2" key="1">
    <citation type="submission" date="2021-03" db="EMBL/GenBank/DDBJ databases">
        <title>Acanthopleuribacteraceae sp. M133.</title>
        <authorList>
            <person name="Wang G."/>
        </authorList>
    </citation>
    <scope>NUCLEOTIDE SEQUENCE</scope>
    <source>
        <strain evidence="2">M133</strain>
    </source>
</reference>
<dbReference type="EMBL" id="CP071793">
    <property type="protein sequence ID" value="QTD51753.1"/>
    <property type="molecule type" value="Genomic_DNA"/>
</dbReference>
<keyword evidence="3" id="KW-1185">Reference proteome</keyword>
<organism evidence="2 3">
    <name type="scientific">Sulfidibacter corallicola</name>
    <dbReference type="NCBI Taxonomy" id="2818388"/>
    <lineage>
        <taxon>Bacteria</taxon>
        <taxon>Pseudomonadati</taxon>
        <taxon>Acidobacteriota</taxon>
        <taxon>Holophagae</taxon>
        <taxon>Acanthopleuribacterales</taxon>
        <taxon>Acanthopleuribacteraceae</taxon>
        <taxon>Sulfidibacter</taxon>
    </lineage>
</organism>